<evidence type="ECO:0000256" key="8">
    <source>
        <dbReference type="ARBA" id="ARBA00023273"/>
    </source>
</evidence>
<accession>A0ABM1J016</accession>
<comment type="subcellular location">
    <subcellularLocation>
        <location evidence="1">Cell projection</location>
        <location evidence="1">Cilium</location>
        <location evidence="1">Flagellum</location>
    </subcellularLocation>
    <subcellularLocation>
        <location evidence="2">Cytoplasm</location>
        <location evidence="2">Cytoskeleton</location>
        <location evidence="2">Cilium axoneme</location>
    </subcellularLocation>
</comment>
<evidence type="ECO:0000256" key="6">
    <source>
        <dbReference type="ARBA" id="ARBA00023069"/>
    </source>
</evidence>
<dbReference type="Gene3D" id="2.20.110.10">
    <property type="entry name" value="Histone H3 K4-specific methyltransferase SET7/9 N-terminal domain"/>
    <property type="match status" value="3"/>
</dbReference>
<evidence type="ECO:0000256" key="4">
    <source>
        <dbReference type="ARBA" id="ARBA00022737"/>
    </source>
</evidence>
<keyword evidence="6" id="KW-0969">Cilium</keyword>
<evidence type="ECO:0000313" key="10">
    <source>
        <dbReference type="RefSeq" id="XP_015185803.1"/>
    </source>
</evidence>
<keyword evidence="7" id="KW-0206">Cytoskeleton</keyword>
<dbReference type="SUPFAM" id="SSF82185">
    <property type="entry name" value="Histone H3 K4-specific methyltransferase SET7/9 N-terminal domain"/>
    <property type="match status" value="3"/>
</dbReference>
<evidence type="ECO:0000256" key="1">
    <source>
        <dbReference type="ARBA" id="ARBA00004230"/>
    </source>
</evidence>
<evidence type="ECO:0000256" key="5">
    <source>
        <dbReference type="ARBA" id="ARBA00022846"/>
    </source>
</evidence>
<dbReference type="GeneID" id="107071363"/>
<sequence>MKKIMVKPKVLEDRQNAQEENLEQQKERIFAKELHFQNILAEKYDKYGAKDKFIYSLYNDLLKNFVIELDGYLLPKKFITSHICNNKICGIFNNKNENEGTSLEDITETKFDENNDLIRDKTNKLYLRSSLKEEHIHFYFLNNNSYCGCTSRKMMNGEGLYKWHHGIQYKGQFKENQIQGRGLLEWQSNCWYEGEFMKGYRHGKGTLVDKDHYRLYIGQWHMGYRHGKGYCCYADGDSYDGEWSMGKRNGIGFYVYSSGARYKGHWKNDFRHGNGIMAWPNGDVYHGEWECGDIHGSLIILLVFLFSFSLLKINVIDTILIINSYGEYIWHGFCNKNFCWPQSILYFGNWYHSTKHGKGLLKLNSMGGVKYFGYWKYNKKHGYGIIIGNNGELMEGQPLYSKDILTSSHANKISNILKPRTATVLRPEQFPSLSYHINRLIKLSSMTNFSVCSRSLGKCYVCKQQQQQQSCSCLLQFSFQTRYEPNIRINSIDIKWQSEQNQIYDYLTMHMLQIRHVYDIYAKLFNKEESNCKCHFVMIKLTLWQLWRDCNINNKGFSLIEIDNYLAENESSFITKPYYPFEQIEIWQFLHALLEVSWRIYYWKDNQIKLKKQWEHGVIAKCLNEFLTHDVYPNAGNFIGVIPREFNILLPINSIYKLYKQIGYPPTATDLLIASVRNRKIGANVPSITQTTLIMPEYIFNGLNCVIIGERIHFLSRGDKSFLQTNYKMQKIDKWLSNDTRELFLFQELGPTKIVQIMTKVCPSIKNNDNQTILNMNYLLTFLEFYEIILQAAKCIVKLRKNENVST</sequence>
<dbReference type="RefSeq" id="XP_015185803.1">
    <property type="nucleotide sequence ID" value="XM_015330317.1"/>
</dbReference>
<dbReference type="PANTHER" id="PTHR46613">
    <property type="entry name" value="RADIAL SPOKE HEAD 10 HOMOLOG B-RELATED"/>
    <property type="match status" value="1"/>
</dbReference>
<keyword evidence="8" id="KW-0966">Cell projection</keyword>
<keyword evidence="3" id="KW-0963">Cytoplasm</keyword>
<proteinExistence type="predicted"/>
<dbReference type="Pfam" id="PF02493">
    <property type="entry name" value="MORN"/>
    <property type="match status" value="7"/>
</dbReference>
<organism evidence="9 10">
    <name type="scientific">Polistes dominula</name>
    <name type="common">European paper wasp</name>
    <name type="synonym">Vespa dominula</name>
    <dbReference type="NCBI Taxonomy" id="743375"/>
    <lineage>
        <taxon>Eukaryota</taxon>
        <taxon>Metazoa</taxon>
        <taxon>Ecdysozoa</taxon>
        <taxon>Arthropoda</taxon>
        <taxon>Hexapoda</taxon>
        <taxon>Insecta</taxon>
        <taxon>Pterygota</taxon>
        <taxon>Neoptera</taxon>
        <taxon>Endopterygota</taxon>
        <taxon>Hymenoptera</taxon>
        <taxon>Apocrita</taxon>
        <taxon>Aculeata</taxon>
        <taxon>Vespoidea</taxon>
        <taxon>Vespidae</taxon>
        <taxon>Polistinae</taxon>
        <taxon>Polistini</taxon>
        <taxon>Polistes</taxon>
    </lineage>
</organism>
<reference evidence="10" key="1">
    <citation type="submission" date="2025-08" db="UniProtKB">
        <authorList>
            <consortium name="RefSeq"/>
        </authorList>
    </citation>
    <scope>IDENTIFICATION</scope>
    <source>
        <tissue evidence="10">Whole body</tissue>
    </source>
</reference>
<dbReference type="Proteomes" id="UP000694924">
    <property type="component" value="Unplaced"/>
</dbReference>
<keyword evidence="4" id="KW-0677">Repeat</keyword>
<gene>
    <name evidence="10" type="primary">LOC107071363</name>
</gene>
<keyword evidence="5" id="KW-0282">Flagellum</keyword>
<keyword evidence="9" id="KW-1185">Reference proteome</keyword>
<evidence type="ECO:0000256" key="7">
    <source>
        <dbReference type="ARBA" id="ARBA00023212"/>
    </source>
</evidence>
<evidence type="ECO:0000256" key="3">
    <source>
        <dbReference type="ARBA" id="ARBA00022490"/>
    </source>
</evidence>
<dbReference type="InterPro" id="IPR003409">
    <property type="entry name" value="MORN"/>
</dbReference>
<name>A0ABM1J016_POLDO</name>
<dbReference type="PANTHER" id="PTHR46613:SF1">
    <property type="entry name" value="RADIAL SPOKE HEAD 10 HOMOLOG B-RELATED"/>
    <property type="match status" value="1"/>
</dbReference>
<evidence type="ECO:0000256" key="2">
    <source>
        <dbReference type="ARBA" id="ARBA00004430"/>
    </source>
</evidence>
<protein>
    <submittedName>
        <fullName evidence="10">Radial spoke head 10 homolog B-like isoform X1</fullName>
    </submittedName>
</protein>
<evidence type="ECO:0000313" key="9">
    <source>
        <dbReference type="Proteomes" id="UP000694924"/>
    </source>
</evidence>
<dbReference type="SMART" id="SM00698">
    <property type="entry name" value="MORN"/>
    <property type="match status" value="8"/>
</dbReference>